<dbReference type="GO" id="GO:0008289">
    <property type="term" value="F:lipid binding"/>
    <property type="evidence" value="ECO:0007669"/>
    <property type="project" value="UniProtKB-KW"/>
</dbReference>
<evidence type="ECO:0000256" key="7">
    <source>
        <dbReference type="SAM" id="MobiDB-lite"/>
    </source>
</evidence>
<keyword evidence="4" id="KW-0732">Signal</keyword>
<keyword evidence="6" id="KW-0446">Lipid-binding</keyword>
<evidence type="ECO:0000256" key="5">
    <source>
        <dbReference type="ARBA" id="ARBA00023054"/>
    </source>
</evidence>
<dbReference type="AlphaFoldDB" id="A0A915EIQ4"/>
<dbReference type="WBParaSite" id="jg6753">
    <property type="protein sequence ID" value="jg6753"/>
    <property type="gene ID" value="jg6753"/>
</dbReference>
<proteinExistence type="inferred from homology"/>
<keyword evidence="3" id="KW-0964">Secreted</keyword>
<evidence type="ECO:0000256" key="3">
    <source>
        <dbReference type="ARBA" id="ARBA00022525"/>
    </source>
</evidence>
<reference evidence="9" key="1">
    <citation type="submission" date="2022-11" db="UniProtKB">
        <authorList>
            <consortium name="WormBaseParasite"/>
        </authorList>
    </citation>
    <scope>IDENTIFICATION</scope>
</reference>
<evidence type="ECO:0000256" key="6">
    <source>
        <dbReference type="ARBA" id="ARBA00023121"/>
    </source>
</evidence>
<sequence length="187" mass="21810">MQLPPRPKISRQNSSAQQQKQMDLTTLFKPVIVEKKINVPEMDHMKMLKFVIFATFSVIVSGHVTLEQLSKEMTDVLGKEITNFYDNLMPEENSLLMDLAKSYKNFKTADDVQQYIKNKNPIFFEKCKSFFVTLSQQVEEFSKDNKLLFDNRKSNMSRIYYGLLEFQTTWMSTMQLSTCQLSKLTGT</sequence>
<protein>
    <submittedName>
        <fullName evidence="9">Uncharacterized protein</fullName>
    </submittedName>
</protein>
<comment type="similarity">
    <text evidence="2">Belongs to the fatty-acid and retinol-binding protein (FARBP) family.</text>
</comment>
<dbReference type="InterPro" id="IPR008632">
    <property type="entry name" value="Gp-FAR-1"/>
</dbReference>
<dbReference type="Pfam" id="PF05823">
    <property type="entry name" value="Gp-FAR-1"/>
    <property type="match status" value="1"/>
</dbReference>
<keyword evidence="5" id="KW-0175">Coiled coil</keyword>
<evidence type="ECO:0000313" key="9">
    <source>
        <dbReference type="WBParaSite" id="jg6753"/>
    </source>
</evidence>
<evidence type="ECO:0000256" key="4">
    <source>
        <dbReference type="ARBA" id="ARBA00022729"/>
    </source>
</evidence>
<comment type="subcellular location">
    <subcellularLocation>
        <location evidence="1">Secreted</location>
    </subcellularLocation>
</comment>
<evidence type="ECO:0000313" key="8">
    <source>
        <dbReference type="Proteomes" id="UP000887574"/>
    </source>
</evidence>
<dbReference type="Gene3D" id="1.20.120.1100">
    <property type="match status" value="1"/>
</dbReference>
<evidence type="ECO:0000256" key="2">
    <source>
        <dbReference type="ARBA" id="ARBA00006648"/>
    </source>
</evidence>
<dbReference type="GO" id="GO:0005576">
    <property type="term" value="C:extracellular region"/>
    <property type="evidence" value="ECO:0007669"/>
    <property type="project" value="UniProtKB-SubCell"/>
</dbReference>
<evidence type="ECO:0000256" key="1">
    <source>
        <dbReference type="ARBA" id="ARBA00004613"/>
    </source>
</evidence>
<organism evidence="8 9">
    <name type="scientific">Ditylenchus dipsaci</name>
    <dbReference type="NCBI Taxonomy" id="166011"/>
    <lineage>
        <taxon>Eukaryota</taxon>
        <taxon>Metazoa</taxon>
        <taxon>Ecdysozoa</taxon>
        <taxon>Nematoda</taxon>
        <taxon>Chromadorea</taxon>
        <taxon>Rhabditida</taxon>
        <taxon>Tylenchina</taxon>
        <taxon>Tylenchomorpha</taxon>
        <taxon>Sphaerularioidea</taxon>
        <taxon>Anguinidae</taxon>
        <taxon>Anguininae</taxon>
        <taxon>Ditylenchus</taxon>
    </lineage>
</organism>
<accession>A0A915EIQ4</accession>
<keyword evidence="8" id="KW-1185">Reference proteome</keyword>
<name>A0A915EIQ4_9BILA</name>
<feature type="region of interest" description="Disordered" evidence="7">
    <location>
        <begin position="1"/>
        <end position="20"/>
    </location>
</feature>
<dbReference type="Proteomes" id="UP000887574">
    <property type="component" value="Unplaced"/>
</dbReference>
<feature type="compositionally biased region" description="Polar residues" evidence="7">
    <location>
        <begin position="10"/>
        <end position="20"/>
    </location>
</feature>